<dbReference type="GeneID" id="117346639"/>
<dbReference type="Proteomes" id="UP000515159">
    <property type="component" value="Chromosome 12"/>
</dbReference>
<dbReference type="FunCoup" id="A0A6P8N9T9">
    <property type="interactions" value="825"/>
</dbReference>
<accession>A0A6P8N9T9</accession>
<evidence type="ECO:0000256" key="6">
    <source>
        <dbReference type="ARBA" id="ARBA00034303"/>
    </source>
</evidence>
<dbReference type="CTD" id="79639"/>
<dbReference type="InParanoid" id="A0A6P8N9T9"/>
<dbReference type="KEGG" id="gsh:117346639"/>
<dbReference type="InterPro" id="IPR029058">
    <property type="entry name" value="AB_hydrolase_fold"/>
</dbReference>
<evidence type="ECO:0000256" key="5">
    <source>
        <dbReference type="ARBA" id="ARBA00023242"/>
    </source>
</evidence>
<proteinExistence type="inferred from homology"/>
<dbReference type="OrthoDB" id="77878at2759"/>
<name>A0A6P8N9T9_GEOSA</name>
<organism evidence="8 9">
    <name type="scientific">Geotrypetes seraphini</name>
    <name type="common">Gaboon caecilian</name>
    <name type="synonym">Caecilia seraphini</name>
    <dbReference type="NCBI Taxonomy" id="260995"/>
    <lineage>
        <taxon>Eukaryota</taxon>
        <taxon>Metazoa</taxon>
        <taxon>Chordata</taxon>
        <taxon>Craniata</taxon>
        <taxon>Vertebrata</taxon>
        <taxon>Euteleostomi</taxon>
        <taxon>Amphibia</taxon>
        <taxon>Gymnophiona</taxon>
        <taxon>Geotrypetes</taxon>
    </lineage>
</organism>
<keyword evidence="8" id="KW-1185">Reference proteome</keyword>
<dbReference type="PANTHER" id="PTHR12265:SF30">
    <property type="entry name" value="TRANSMEMBRANE PROTEIN 53"/>
    <property type="match status" value="1"/>
</dbReference>
<keyword evidence="5" id="KW-0539">Nucleus</keyword>
<keyword evidence="4 7" id="KW-0472">Membrane</keyword>
<feature type="transmembrane region" description="Helical" evidence="7">
    <location>
        <begin position="160"/>
        <end position="181"/>
    </location>
</feature>
<comment type="similarity">
    <text evidence="1">Belongs to the TMEM53 family.</text>
</comment>
<evidence type="ECO:0000313" key="9">
    <source>
        <dbReference type="RefSeq" id="XP_033772437.1"/>
    </source>
</evidence>
<evidence type="ECO:0000256" key="3">
    <source>
        <dbReference type="ARBA" id="ARBA00022989"/>
    </source>
</evidence>
<reference evidence="9" key="1">
    <citation type="submission" date="2025-08" db="UniProtKB">
        <authorList>
            <consortium name="RefSeq"/>
        </authorList>
    </citation>
    <scope>IDENTIFICATION</scope>
</reference>
<dbReference type="AlphaFoldDB" id="A0A6P8N9T9"/>
<keyword evidence="3 7" id="KW-1133">Transmembrane helix</keyword>
<dbReference type="GO" id="GO:0005640">
    <property type="term" value="C:nuclear outer membrane"/>
    <property type="evidence" value="ECO:0007669"/>
    <property type="project" value="UniProtKB-SubCell"/>
</dbReference>
<dbReference type="RefSeq" id="XP_033772437.1">
    <property type="nucleotide sequence ID" value="XM_033916546.1"/>
</dbReference>
<dbReference type="SUPFAM" id="SSF53474">
    <property type="entry name" value="alpha/beta-Hydrolases"/>
    <property type="match status" value="1"/>
</dbReference>
<gene>
    <name evidence="9" type="primary">TMEM53</name>
</gene>
<evidence type="ECO:0000313" key="8">
    <source>
        <dbReference type="Proteomes" id="UP000515159"/>
    </source>
</evidence>
<keyword evidence="2 7" id="KW-0812">Transmembrane</keyword>
<dbReference type="InterPro" id="IPR008547">
    <property type="entry name" value="DUF829_TMEM53"/>
</dbReference>
<evidence type="ECO:0000256" key="4">
    <source>
        <dbReference type="ARBA" id="ARBA00023136"/>
    </source>
</evidence>
<evidence type="ECO:0000256" key="2">
    <source>
        <dbReference type="ARBA" id="ARBA00022692"/>
    </source>
</evidence>
<dbReference type="Pfam" id="PF05705">
    <property type="entry name" value="DUF829"/>
    <property type="match status" value="1"/>
</dbReference>
<protein>
    <submittedName>
        <fullName evidence="9">Transmembrane protein 53</fullName>
    </submittedName>
</protein>
<dbReference type="PANTHER" id="PTHR12265">
    <property type="entry name" value="TRANSMEMBRANE PROTEIN 53"/>
    <property type="match status" value="1"/>
</dbReference>
<comment type="subcellular location">
    <subcellularLocation>
        <location evidence="6">Nucleus outer membrane</location>
        <topology evidence="6">Single-pass membrane protein</topology>
    </subcellularLocation>
</comment>
<evidence type="ECO:0000256" key="1">
    <source>
        <dbReference type="ARBA" id="ARBA00007387"/>
    </source>
</evidence>
<evidence type="ECO:0000256" key="7">
    <source>
        <dbReference type="SAM" id="Phobius"/>
    </source>
</evidence>
<sequence length="279" mass="32387">MKDTDLDYTIVFPDPSLLSPLDTCKSPVVVLLGWGGCKDPHLAKYSDIYRNQGCTVIRYTSPWTAAFFSEPIGRKTLRVYAKNLLELLFDYEIEKSPIFFHVFSNNGVMLYRYIVQLLHCHRQFCTLKVMGTLFDSGPGNRNMLGSIRALNKVLISYTNVVFRIILILLFCVIVLVHRFLLYPLTHLFHESYYDAMKKDSSSWPQLYLYSKADKIISARDVEEMVEARRKYGHCVEVVVFSNSEHVCHLREYPAKYTEACTSFLMSCLQCPPEPFHRKY</sequence>
<dbReference type="Gene3D" id="3.40.50.1820">
    <property type="entry name" value="alpha/beta hydrolase"/>
    <property type="match status" value="1"/>
</dbReference>